<keyword evidence="5" id="KW-1185">Reference proteome</keyword>
<protein>
    <submittedName>
        <fullName evidence="4">Lysophospholipid acyltransferase family protein</fullName>
    </submittedName>
</protein>
<dbReference type="PANTHER" id="PTHR10434:SF11">
    <property type="entry name" value="1-ACYL-SN-GLYCEROL-3-PHOSPHATE ACYLTRANSFERASE"/>
    <property type="match status" value="1"/>
</dbReference>
<organism evidence="4 5">
    <name type="scientific">Nocardioides eburneus</name>
    <dbReference type="NCBI Taxonomy" id="3231482"/>
    <lineage>
        <taxon>Bacteria</taxon>
        <taxon>Bacillati</taxon>
        <taxon>Actinomycetota</taxon>
        <taxon>Actinomycetes</taxon>
        <taxon>Propionibacteriales</taxon>
        <taxon>Nocardioidaceae</taxon>
        <taxon>Nocardioides</taxon>
    </lineage>
</organism>
<dbReference type="RefSeq" id="WP_367995119.1">
    <property type="nucleotide sequence ID" value="NZ_JBFPJR010000034.1"/>
</dbReference>
<comment type="caution">
    <text evidence="4">The sequence shown here is derived from an EMBL/GenBank/DDBJ whole genome shotgun (WGS) entry which is preliminary data.</text>
</comment>
<dbReference type="Pfam" id="PF01553">
    <property type="entry name" value="Acyltransferase"/>
    <property type="match status" value="1"/>
</dbReference>
<evidence type="ECO:0000259" key="3">
    <source>
        <dbReference type="SMART" id="SM00563"/>
    </source>
</evidence>
<keyword evidence="2 4" id="KW-0012">Acyltransferase</keyword>
<feature type="domain" description="Phospholipid/glycerol acyltransferase" evidence="3">
    <location>
        <begin position="58"/>
        <end position="169"/>
    </location>
</feature>
<sequence length="246" mass="27614">MTTGISDRARRELPRSDEVAHPVRWMLYRFRWFGRWGIRRRYDVRLHGTENVPATGPVIMASNHVGIMDGPLLAIYSPRPVHALTKSEMFEHGFLGRFLLLVGQIPLHRTFSDPSAVKIALHVLRQGRVMGIYPEGARGSGELHRWHHGAAYFALASGAPVVPVIMFGTREPGGGASSLPHKGGRIDIVYGEPFRVDAVPWPRRREQVEQVSKLLQEHMQVHLDRAKALTGRSLPGPLPEPIEENE</sequence>
<dbReference type="SMART" id="SM00563">
    <property type="entry name" value="PlsC"/>
    <property type="match status" value="1"/>
</dbReference>
<proteinExistence type="predicted"/>
<dbReference type="InterPro" id="IPR002123">
    <property type="entry name" value="Plipid/glycerol_acylTrfase"/>
</dbReference>
<gene>
    <name evidence="4" type="ORF">AB3X52_16145</name>
</gene>
<keyword evidence="1" id="KW-0808">Transferase</keyword>
<accession>A0ABV3T395</accession>
<dbReference type="EMBL" id="JBFPJR010000034">
    <property type="protein sequence ID" value="MEX0429154.1"/>
    <property type="molecule type" value="Genomic_DNA"/>
</dbReference>
<dbReference type="Proteomes" id="UP001556631">
    <property type="component" value="Unassembled WGS sequence"/>
</dbReference>
<dbReference type="CDD" id="cd07989">
    <property type="entry name" value="LPLAT_AGPAT-like"/>
    <property type="match status" value="1"/>
</dbReference>
<name>A0ABV3T395_9ACTN</name>
<dbReference type="SUPFAM" id="SSF69593">
    <property type="entry name" value="Glycerol-3-phosphate (1)-acyltransferase"/>
    <property type="match status" value="1"/>
</dbReference>
<evidence type="ECO:0000256" key="2">
    <source>
        <dbReference type="ARBA" id="ARBA00023315"/>
    </source>
</evidence>
<reference evidence="4 5" key="1">
    <citation type="submission" date="2024-07" db="EMBL/GenBank/DDBJ databases">
        <authorList>
            <person name="Lee S."/>
            <person name="Kang M."/>
        </authorList>
    </citation>
    <scope>NUCLEOTIDE SEQUENCE [LARGE SCALE GENOMIC DNA]</scope>
    <source>
        <strain evidence="4 5">DS6</strain>
    </source>
</reference>
<dbReference type="GO" id="GO:0016746">
    <property type="term" value="F:acyltransferase activity"/>
    <property type="evidence" value="ECO:0007669"/>
    <property type="project" value="UniProtKB-KW"/>
</dbReference>
<evidence type="ECO:0000313" key="4">
    <source>
        <dbReference type="EMBL" id="MEX0429154.1"/>
    </source>
</evidence>
<dbReference type="PANTHER" id="PTHR10434">
    <property type="entry name" value="1-ACYL-SN-GLYCEROL-3-PHOSPHATE ACYLTRANSFERASE"/>
    <property type="match status" value="1"/>
</dbReference>
<evidence type="ECO:0000256" key="1">
    <source>
        <dbReference type="ARBA" id="ARBA00022679"/>
    </source>
</evidence>
<evidence type="ECO:0000313" key="5">
    <source>
        <dbReference type="Proteomes" id="UP001556631"/>
    </source>
</evidence>